<proteinExistence type="predicted"/>
<dbReference type="GO" id="GO:0004175">
    <property type="term" value="F:endopeptidase activity"/>
    <property type="evidence" value="ECO:0007669"/>
    <property type="project" value="TreeGrafter"/>
</dbReference>
<dbReference type="GO" id="GO:0007165">
    <property type="term" value="P:signal transduction"/>
    <property type="evidence" value="ECO:0007669"/>
    <property type="project" value="TreeGrafter"/>
</dbReference>
<dbReference type="AlphaFoldDB" id="A0A017TB35"/>
<dbReference type="PANTHER" id="PTHR32060">
    <property type="entry name" value="TAIL-SPECIFIC PROTEASE"/>
    <property type="match status" value="1"/>
</dbReference>
<dbReference type="eggNOG" id="COG0793">
    <property type="taxonomic scope" value="Bacteria"/>
</dbReference>
<dbReference type="PANTHER" id="PTHR32060:SF30">
    <property type="entry name" value="CARBOXY-TERMINAL PROCESSING PROTEASE CTPA"/>
    <property type="match status" value="1"/>
</dbReference>
<dbReference type="SUPFAM" id="SSF50156">
    <property type="entry name" value="PDZ domain-like"/>
    <property type="match status" value="1"/>
</dbReference>
<feature type="domain" description="Tail specific protease" evidence="1">
    <location>
        <begin position="202"/>
        <end position="384"/>
    </location>
</feature>
<dbReference type="SUPFAM" id="SSF52096">
    <property type="entry name" value="ClpP/crotonase"/>
    <property type="match status" value="1"/>
</dbReference>
<dbReference type="CDD" id="cd06567">
    <property type="entry name" value="Peptidase_S41"/>
    <property type="match status" value="1"/>
</dbReference>
<dbReference type="InterPro" id="IPR005151">
    <property type="entry name" value="Tail-specific_protease"/>
</dbReference>
<dbReference type="InterPro" id="IPR029045">
    <property type="entry name" value="ClpP/crotonase-like_dom_sf"/>
</dbReference>
<dbReference type="RefSeq" id="WP_044240720.1">
    <property type="nucleotide sequence ID" value="NZ_ASRX01000018.1"/>
</dbReference>
<dbReference type="InterPro" id="IPR028204">
    <property type="entry name" value="Tricorn_C1"/>
</dbReference>
<dbReference type="SMART" id="SM00245">
    <property type="entry name" value="TSPc"/>
    <property type="match status" value="1"/>
</dbReference>
<protein>
    <recommendedName>
        <fullName evidence="1">Tail specific protease domain-containing protein</fullName>
    </recommendedName>
</protein>
<dbReference type="GO" id="GO:0030288">
    <property type="term" value="C:outer membrane-bounded periplasmic space"/>
    <property type="evidence" value="ECO:0007669"/>
    <property type="project" value="TreeGrafter"/>
</dbReference>
<dbReference type="Gene3D" id="3.90.226.10">
    <property type="entry name" value="2-enoyl-CoA Hydratase, Chain A, domain 1"/>
    <property type="match status" value="1"/>
</dbReference>
<dbReference type="Gene3D" id="3.30.750.44">
    <property type="match status" value="1"/>
</dbReference>
<evidence type="ECO:0000313" key="3">
    <source>
        <dbReference type="Proteomes" id="UP000019678"/>
    </source>
</evidence>
<dbReference type="GO" id="GO:0008236">
    <property type="term" value="F:serine-type peptidase activity"/>
    <property type="evidence" value="ECO:0007669"/>
    <property type="project" value="InterPro"/>
</dbReference>
<dbReference type="Gene3D" id="2.30.42.10">
    <property type="match status" value="1"/>
</dbReference>
<dbReference type="EMBL" id="ASRX01000018">
    <property type="protein sequence ID" value="EYF06102.1"/>
    <property type="molecule type" value="Genomic_DNA"/>
</dbReference>
<comment type="caution">
    <text evidence="2">The sequence shown here is derived from an EMBL/GenBank/DDBJ whole genome shotgun (WGS) entry which is preliminary data.</text>
</comment>
<accession>A0A017TB35</accession>
<sequence length="412" mass="44613">MADQVLDRRLFCGATLASMSAPLLGIERAEPARDISLEQDFDELWETLAARYCFFGEKATDWDAVRAFHRPLALAATSLDAFAAALGRMLHELYDAHTHLNDAPEGTPRFPPFDLLVERARDVTRVVAVEESSAAAAAGLRPGDEILAADGMPMDEAAASLLPRCLSRRDRAADAYAWNAAVAGRRGRPRLLLVRSGGACSPRAVPLPLSRRAPEPDLSFARRGDVGTIRISTFGEEGTVARFDAALSALKDTRGLVIDVRRNGGGDTAIARPIMGRFIDARRPYARMRRRQGAGLGPFWTEHVEAPVVVLCDAWSASMAEGFPMGMRGLGRARIVGTPMMGLGAAVFAIRLDRTGIQAQYSAEPVHDVADRPRWLLRPDVEVAPGQDIMAAGLAELHRLIDLAALAAPRRP</sequence>
<name>A0A017TB35_9BACT</name>
<dbReference type="Pfam" id="PF14684">
    <property type="entry name" value="Tricorn_C1"/>
    <property type="match status" value="1"/>
</dbReference>
<dbReference type="GO" id="GO:0006508">
    <property type="term" value="P:proteolysis"/>
    <property type="evidence" value="ECO:0007669"/>
    <property type="project" value="InterPro"/>
</dbReference>
<evidence type="ECO:0000259" key="1">
    <source>
        <dbReference type="SMART" id="SM00245"/>
    </source>
</evidence>
<reference evidence="2 3" key="1">
    <citation type="submission" date="2013-05" db="EMBL/GenBank/DDBJ databases">
        <title>Genome assembly of Chondromyces apiculatus DSM 436.</title>
        <authorList>
            <person name="Sharma G."/>
            <person name="Khatri I."/>
            <person name="Kaur C."/>
            <person name="Mayilraj S."/>
            <person name="Subramanian S."/>
        </authorList>
    </citation>
    <scope>NUCLEOTIDE SEQUENCE [LARGE SCALE GENOMIC DNA]</scope>
    <source>
        <strain evidence="2 3">DSM 436</strain>
    </source>
</reference>
<dbReference type="InterPro" id="IPR036034">
    <property type="entry name" value="PDZ_sf"/>
</dbReference>
<keyword evidence="3" id="KW-1185">Reference proteome</keyword>
<dbReference type="Pfam" id="PF03572">
    <property type="entry name" value="Peptidase_S41"/>
    <property type="match status" value="1"/>
</dbReference>
<gene>
    <name evidence="2" type="ORF">CAP_2292</name>
</gene>
<organism evidence="2 3">
    <name type="scientific">Chondromyces apiculatus DSM 436</name>
    <dbReference type="NCBI Taxonomy" id="1192034"/>
    <lineage>
        <taxon>Bacteria</taxon>
        <taxon>Pseudomonadati</taxon>
        <taxon>Myxococcota</taxon>
        <taxon>Polyangia</taxon>
        <taxon>Polyangiales</taxon>
        <taxon>Polyangiaceae</taxon>
        <taxon>Chondromyces</taxon>
    </lineage>
</organism>
<evidence type="ECO:0000313" key="2">
    <source>
        <dbReference type="EMBL" id="EYF06102.1"/>
    </source>
</evidence>
<dbReference type="Proteomes" id="UP000019678">
    <property type="component" value="Unassembled WGS sequence"/>
</dbReference>